<accession>A0AAN6L298</accession>
<organism evidence="2 3">
    <name type="scientific">Friedmanniomyces endolithicus</name>
    <dbReference type="NCBI Taxonomy" id="329885"/>
    <lineage>
        <taxon>Eukaryota</taxon>
        <taxon>Fungi</taxon>
        <taxon>Dikarya</taxon>
        <taxon>Ascomycota</taxon>
        <taxon>Pezizomycotina</taxon>
        <taxon>Dothideomycetes</taxon>
        <taxon>Dothideomycetidae</taxon>
        <taxon>Mycosphaerellales</taxon>
        <taxon>Teratosphaeriaceae</taxon>
        <taxon>Friedmanniomyces</taxon>
    </lineage>
</organism>
<dbReference type="PANTHER" id="PTHR38644">
    <property type="entry name" value="EXPRESSED PROTEIN"/>
    <property type="match status" value="1"/>
</dbReference>
<gene>
    <name evidence="2" type="ORF">LTR91_001406</name>
</gene>
<dbReference type="Proteomes" id="UP001175353">
    <property type="component" value="Unassembled WGS sequence"/>
</dbReference>
<feature type="domain" description="Mmc1 C-terminal" evidence="1">
    <location>
        <begin position="415"/>
        <end position="493"/>
    </location>
</feature>
<name>A0AAN6L298_9PEZI</name>
<protein>
    <recommendedName>
        <fullName evidence="1">Mmc1 C-terminal domain-containing protein</fullName>
    </recommendedName>
</protein>
<evidence type="ECO:0000313" key="2">
    <source>
        <dbReference type="EMBL" id="KAK1013808.1"/>
    </source>
</evidence>
<dbReference type="InterPro" id="IPR056196">
    <property type="entry name" value="Mmc1_C"/>
</dbReference>
<dbReference type="PANTHER" id="PTHR38644:SF1">
    <property type="entry name" value="EXPRESSED PROTEIN"/>
    <property type="match status" value="1"/>
</dbReference>
<proteinExistence type="predicted"/>
<evidence type="ECO:0000313" key="3">
    <source>
        <dbReference type="Proteomes" id="UP001175353"/>
    </source>
</evidence>
<dbReference type="EMBL" id="JAUJLE010000005">
    <property type="protein sequence ID" value="KAK1013808.1"/>
    <property type="molecule type" value="Genomic_DNA"/>
</dbReference>
<reference evidence="2" key="1">
    <citation type="submission" date="2023-06" db="EMBL/GenBank/DDBJ databases">
        <title>Black Yeasts Isolated from many extreme environments.</title>
        <authorList>
            <person name="Coleine C."/>
            <person name="Stajich J.E."/>
            <person name="Selbmann L."/>
        </authorList>
    </citation>
    <scope>NUCLEOTIDE SEQUENCE</scope>
    <source>
        <strain evidence="2">CCFEE 5200</strain>
    </source>
</reference>
<sequence length="607" mass="65606">MSLRVLVRKGLLESASSESYVCPTCLLTAAIGSGFSTTQATRPRRYEPRYARHAGNSHHTGIDQTSPKRHYAPLVSKVRRRYASQSSLASVTAINAPTTVPSAYQDLHQRLLALQEEASTHINLSRVQLAARSLESEEPVIRVALLGLGANGAQAARKLARALLSDALSEEQAWEQELLATGQDRRNLLLRYGDSEDVVRQSPLVQTLHIPSPFLKRHKVEILVTTLSTAGNADRLSDAELEEAILVPSLTTPNSAGGRVGFVRYPVHKALVVAEGITGVVEYGRLPRFLDKTELITAALSLPLRSSTVMKSVEQTATENVVDVDLAMHAIELFRASNANGPQFSEEWQTSRLPALSQWISGQQDEPATEIHPAVRNLLNSILLNASASISHAETSQSTLAAKATIPDSKRAHLDALISHFSASWHRDLQTNLNTALDSRPWRRTAWWRLLWRIDDVSVSAADLLRLHWLTEAEQTLAFISGRIAEAGLATADELREAGPATRYAIEGADRIAFTLSHWQPKQAAFIAAERPLHAAELCPPPASADPVARNAEYECGGLGAGGVDLRRDGWGRGAECGGAGGVGCCVEFEAVAEGLGEGEGGVCEDG</sequence>
<dbReference type="Pfam" id="PF23867">
    <property type="entry name" value="Mmc1_N"/>
    <property type="match status" value="1"/>
</dbReference>
<evidence type="ECO:0000259" key="1">
    <source>
        <dbReference type="Pfam" id="PF23868"/>
    </source>
</evidence>
<comment type="caution">
    <text evidence="2">The sequence shown here is derived from an EMBL/GenBank/DDBJ whole genome shotgun (WGS) entry which is preliminary data.</text>
</comment>
<keyword evidence="3" id="KW-1185">Reference proteome</keyword>
<dbReference type="Pfam" id="PF23868">
    <property type="entry name" value="Mmc1_C"/>
    <property type="match status" value="1"/>
</dbReference>
<dbReference type="AlphaFoldDB" id="A0AAN6L298"/>